<feature type="chain" id="PRO_5006879003" evidence="1">
    <location>
        <begin position="22"/>
        <end position="112"/>
    </location>
</feature>
<comment type="caution">
    <text evidence="2">The sequence shown here is derived from an EMBL/GenBank/DDBJ whole genome shotgun (WGS) entry which is preliminary data.</text>
</comment>
<evidence type="ECO:0000313" key="2">
    <source>
        <dbReference type="EMBL" id="KRZ07412.1"/>
    </source>
</evidence>
<reference evidence="2 3" key="1">
    <citation type="submission" date="2015-01" db="EMBL/GenBank/DDBJ databases">
        <title>Evolution of Trichinella species and genotypes.</title>
        <authorList>
            <person name="Korhonen P.K."/>
            <person name="Edoardo P."/>
            <person name="Giuseppe L.R."/>
            <person name="Gasser R.B."/>
        </authorList>
    </citation>
    <scope>NUCLEOTIDE SEQUENCE [LARGE SCALE GENOMIC DNA]</scope>
    <source>
        <strain evidence="2">ISS1029</strain>
    </source>
</reference>
<dbReference type="EMBL" id="JYDP01000102">
    <property type="protein sequence ID" value="KRZ07412.1"/>
    <property type="molecule type" value="Genomic_DNA"/>
</dbReference>
<keyword evidence="3" id="KW-1185">Reference proteome</keyword>
<organism evidence="2 3">
    <name type="scientific">Trichinella zimbabwensis</name>
    <dbReference type="NCBI Taxonomy" id="268475"/>
    <lineage>
        <taxon>Eukaryota</taxon>
        <taxon>Metazoa</taxon>
        <taxon>Ecdysozoa</taxon>
        <taxon>Nematoda</taxon>
        <taxon>Enoplea</taxon>
        <taxon>Dorylaimia</taxon>
        <taxon>Trichinellida</taxon>
        <taxon>Trichinellidae</taxon>
        <taxon>Trichinella</taxon>
    </lineage>
</organism>
<gene>
    <name evidence="2" type="ORF">T11_18222</name>
</gene>
<dbReference type="OrthoDB" id="10581708at2759"/>
<evidence type="ECO:0000256" key="1">
    <source>
        <dbReference type="SAM" id="SignalP"/>
    </source>
</evidence>
<feature type="signal peptide" evidence="1">
    <location>
        <begin position="1"/>
        <end position="21"/>
    </location>
</feature>
<keyword evidence="1" id="KW-0732">Signal</keyword>
<protein>
    <submittedName>
        <fullName evidence="2">Uncharacterized protein</fullName>
    </submittedName>
</protein>
<dbReference type="AlphaFoldDB" id="A0A0V1HB74"/>
<sequence length="112" mass="13086">METALPFYLPLLCLLQRYCWMLCFYENNVIQYVATMIHEMEHDALLSFLNYSICHFSSHSIVKKKRSVKSNVLSCFVSLSLTYVDENSLISSAFYNFCLPEALVLKKKCCYK</sequence>
<evidence type="ECO:0000313" key="3">
    <source>
        <dbReference type="Proteomes" id="UP000055024"/>
    </source>
</evidence>
<accession>A0A0V1HB74</accession>
<proteinExistence type="predicted"/>
<name>A0A0V1HB74_9BILA</name>
<dbReference type="Proteomes" id="UP000055024">
    <property type="component" value="Unassembled WGS sequence"/>
</dbReference>